<accession>A0A8S5RZ20</accession>
<dbReference type="EMBL" id="BK032510">
    <property type="protein sequence ID" value="DAF44020.1"/>
    <property type="molecule type" value="Genomic_DNA"/>
</dbReference>
<reference evidence="1" key="1">
    <citation type="journal article" date="2021" name="Proc. Natl. Acad. Sci. U.S.A.">
        <title>A Catalog of Tens of Thousands of Viruses from Human Metagenomes Reveals Hidden Associations with Chronic Diseases.</title>
        <authorList>
            <person name="Tisza M.J."/>
            <person name="Buck C.B."/>
        </authorList>
    </citation>
    <scope>NUCLEOTIDE SEQUENCE</scope>
    <source>
        <strain evidence="1">CtNQV2</strain>
    </source>
</reference>
<proteinExistence type="predicted"/>
<name>A0A8S5RZ20_9CAUD</name>
<evidence type="ECO:0000313" key="1">
    <source>
        <dbReference type="EMBL" id="DAF44020.1"/>
    </source>
</evidence>
<protein>
    <submittedName>
        <fullName evidence="1">Uncharacterized protein</fullName>
    </submittedName>
</protein>
<sequence length="178" mass="21066">MCYNVNGCGIKADSNLFNELAIYYNVRNVYHLWHCDNSFEGVKGSDLITCDDIISMYEKSVFTTPYDYVKLHFHLETKVNIPYCMYYGMFEHYTYIVNKVYENGKDCGYMVIPTLRYRENITQSYINICKIFNKFIKTFGKLVYPITNGEDIKKQFLNDFNNIENGLNYGCVFRYNII</sequence>
<organism evidence="1">
    <name type="scientific">Myoviridae sp. ctNQV2</name>
    <dbReference type="NCBI Taxonomy" id="2827683"/>
    <lineage>
        <taxon>Viruses</taxon>
        <taxon>Duplodnaviria</taxon>
        <taxon>Heunggongvirae</taxon>
        <taxon>Uroviricota</taxon>
        <taxon>Caudoviricetes</taxon>
    </lineage>
</organism>